<feature type="region of interest" description="Disordered" evidence="1">
    <location>
        <begin position="89"/>
        <end position="155"/>
    </location>
</feature>
<evidence type="ECO:0000313" key="2">
    <source>
        <dbReference type="EMBL" id="JAG09014.1"/>
    </source>
</evidence>
<dbReference type="EMBL" id="GBRD01013923">
    <property type="protein sequence ID" value="JAG51903.1"/>
    <property type="molecule type" value="Transcribed_RNA"/>
</dbReference>
<feature type="compositionally biased region" description="Polar residues" evidence="1">
    <location>
        <begin position="139"/>
        <end position="155"/>
    </location>
</feature>
<reference evidence="3" key="3">
    <citation type="submission" date="2014-09" db="EMBL/GenBank/DDBJ databases">
        <authorList>
            <person name="Magalhaes I.L.F."/>
            <person name="Oliveira U."/>
            <person name="Santos F.R."/>
            <person name="Vidigal T.H.D.A."/>
            <person name="Brescovit A.D."/>
            <person name="Santos A.J."/>
        </authorList>
    </citation>
    <scope>NUCLEOTIDE SEQUENCE</scope>
</reference>
<accession>A0A0A9WMK1</accession>
<dbReference type="AlphaFoldDB" id="A0A0A9WMK1"/>
<gene>
    <name evidence="2" type="primary">FRI</name>
    <name evidence="2" type="ORF">CM83_10688</name>
</gene>
<name>A0A0A9WMK1_LYGHE</name>
<protein>
    <submittedName>
        <fullName evidence="2">Protein FRIGIDA</fullName>
    </submittedName>
</protein>
<reference evidence="2" key="2">
    <citation type="submission" date="2014-07" db="EMBL/GenBank/DDBJ databases">
        <authorList>
            <person name="Hull J."/>
        </authorList>
    </citation>
    <scope>NUCLEOTIDE SEQUENCE</scope>
</reference>
<evidence type="ECO:0000256" key="1">
    <source>
        <dbReference type="SAM" id="MobiDB-lite"/>
    </source>
</evidence>
<feature type="region of interest" description="Disordered" evidence="1">
    <location>
        <begin position="1"/>
        <end position="67"/>
    </location>
</feature>
<evidence type="ECO:0000313" key="3">
    <source>
        <dbReference type="EMBL" id="JAG51903.1"/>
    </source>
</evidence>
<organism evidence="2">
    <name type="scientific">Lygus hesperus</name>
    <name type="common">Western plant bug</name>
    <dbReference type="NCBI Taxonomy" id="30085"/>
    <lineage>
        <taxon>Eukaryota</taxon>
        <taxon>Metazoa</taxon>
        <taxon>Ecdysozoa</taxon>
        <taxon>Arthropoda</taxon>
        <taxon>Hexapoda</taxon>
        <taxon>Insecta</taxon>
        <taxon>Pterygota</taxon>
        <taxon>Neoptera</taxon>
        <taxon>Paraneoptera</taxon>
        <taxon>Hemiptera</taxon>
        <taxon>Heteroptera</taxon>
        <taxon>Panheteroptera</taxon>
        <taxon>Cimicomorpha</taxon>
        <taxon>Miridae</taxon>
        <taxon>Mirini</taxon>
        <taxon>Lygus</taxon>
    </lineage>
</organism>
<dbReference type="EMBL" id="GBHO01034590">
    <property type="protein sequence ID" value="JAG09014.1"/>
    <property type="molecule type" value="Transcribed_RNA"/>
</dbReference>
<proteinExistence type="predicted"/>
<sequence>MKQVPGSGVVPGYVHGPGTGHDRPGLVNGYAPGKSKNDHGHNEPTSRDPFWPISAHKNKPGSGNVRVPGIVKNYYKFGLGKTDKPVLGHASGTGHAYRPGAAHEEEKGATFGPGTDKINYGPGSGQTHEPVSEQKYESVSEQNSPATTAQIDGTE</sequence>
<feature type="compositionally biased region" description="Basic and acidic residues" evidence="1">
    <location>
        <begin position="35"/>
        <end position="46"/>
    </location>
</feature>
<reference evidence="2" key="1">
    <citation type="journal article" date="2014" name="PLoS ONE">
        <title>Transcriptome-Based Identification of ABC Transporters in the Western Tarnished Plant Bug Lygus hesperus.</title>
        <authorList>
            <person name="Hull J.J."/>
            <person name="Chaney K."/>
            <person name="Geib S.M."/>
            <person name="Fabrick J.A."/>
            <person name="Brent C.S."/>
            <person name="Walsh D."/>
            <person name="Lavine L.C."/>
        </authorList>
    </citation>
    <scope>NUCLEOTIDE SEQUENCE</scope>
</reference>